<dbReference type="eggNOG" id="ENOG502T1KZ">
    <property type="taxonomic scope" value="Eukaryota"/>
</dbReference>
<sequence length="104" mass="12022">MSPIPRYAVRLTQRIKNSAFRNRTLDLVEEATKQPDLAHFTRAILKNPAHTSHTDPREHATAMLATEEQAARNRAQTIHIYFDPNGRYIGHMLYPERDQKPSDD</sequence>
<evidence type="ECO:0000313" key="1">
    <source>
        <dbReference type="EMBL" id="EON65279.1"/>
    </source>
</evidence>
<reference evidence="2" key="1">
    <citation type="submission" date="2012-06" db="EMBL/GenBank/DDBJ databases">
        <title>The genome sequence of Coniosporium apollinis CBS 100218.</title>
        <authorList>
            <consortium name="The Broad Institute Genome Sequencing Platform"/>
            <person name="Cuomo C."/>
            <person name="Gorbushina A."/>
            <person name="Noack S."/>
            <person name="Walker B."/>
            <person name="Young S.K."/>
            <person name="Zeng Q."/>
            <person name="Gargeya S."/>
            <person name="Fitzgerald M."/>
            <person name="Haas B."/>
            <person name="Abouelleil A."/>
            <person name="Alvarado L."/>
            <person name="Arachchi H.M."/>
            <person name="Berlin A.M."/>
            <person name="Chapman S.B."/>
            <person name="Goldberg J."/>
            <person name="Griggs A."/>
            <person name="Gujja S."/>
            <person name="Hansen M."/>
            <person name="Howarth C."/>
            <person name="Imamovic A."/>
            <person name="Larimer J."/>
            <person name="McCowan C."/>
            <person name="Montmayeur A."/>
            <person name="Murphy C."/>
            <person name="Neiman D."/>
            <person name="Pearson M."/>
            <person name="Priest M."/>
            <person name="Roberts A."/>
            <person name="Saif S."/>
            <person name="Shea T."/>
            <person name="Sisk P."/>
            <person name="Sykes S."/>
            <person name="Wortman J."/>
            <person name="Nusbaum C."/>
            <person name="Birren B."/>
        </authorList>
    </citation>
    <scope>NUCLEOTIDE SEQUENCE [LARGE SCALE GENOMIC DNA]</scope>
    <source>
        <strain evidence="2">CBS 100218</strain>
    </source>
</reference>
<dbReference type="HOGENOM" id="CLU_2249336_0_0_1"/>
<keyword evidence="2" id="KW-1185">Reference proteome</keyword>
<organism evidence="1 2">
    <name type="scientific">Coniosporium apollinis (strain CBS 100218)</name>
    <name type="common">Rock-inhabiting black yeast</name>
    <dbReference type="NCBI Taxonomy" id="1168221"/>
    <lineage>
        <taxon>Eukaryota</taxon>
        <taxon>Fungi</taxon>
        <taxon>Dikarya</taxon>
        <taxon>Ascomycota</taxon>
        <taxon>Pezizomycotina</taxon>
        <taxon>Dothideomycetes</taxon>
        <taxon>Dothideomycetes incertae sedis</taxon>
        <taxon>Coniosporium</taxon>
    </lineage>
</organism>
<name>R7YTY7_CONA1</name>
<accession>R7YTY7</accession>
<dbReference type="Proteomes" id="UP000016924">
    <property type="component" value="Unassembled WGS sequence"/>
</dbReference>
<proteinExistence type="predicted"/>
<dbReference type="AlphaFoldDB" id="R7YTY7"/>
<dbReference type="EMBL" id="JH767573">
    <property type="protein sequence ID" value="EON65279.1"/>
    <property type="molecule type" value="Genomic_DNA"/>
</dbReference>
<dbReference type="GeneID" id="19901828"/>
<gene>
    <name evidence="1" type="ORF">W97_04517</name>
</gene>
<dbReference type="OMA" id="QTIHIYF"/>
<protein>
    <submittedName>
        <fullName evidence="1">Uncharacterized protein</fullName>
    </submittedName>
</protein>
<dbReference type="RefSeq" id="XP_007780596.1">
    <property type="nucleotide sequence ID" value="XM_007782406.1"/>
</dbReference>
<evidence type="ECO:0000313" key="2">
    <source>
        <dbReference type="Proteomes" id="UP000016924"/>
    </source>
</evidence>
<dbReference type="OrthoDB" id="3911445at2759"/>